<dbReference type="Gene3D" id="1.10.10.60">
    <property type="entry name" value="Homeodomain-like"/>
    <property type="match status" value="1"/>
</dbReference>
<keyword evidence="1" id="KW-0805">Transcription regulation</keyword>
<dbReference type="SMART" id="SM00342">
    <property type="entry name" value="HTH_ARAC"/>
    <property type="match status" value="1"/>
</dbReference>
<dbReference type="InterPro" id="IPR018060">
    <property type="entry name" value="HTH_AraC"/>
</dbReference>
<dbReference type="Pfam" id="PF12833">
    <property type="entry name" value="HTH_18"/>
    <property type="match status" value="1"/>
</dbReference>
<sequence length="258" mass="29746">MNIRCIGCNSIYDSSSVFRRAAAKEYMLMLMHSRCRFDINGLTMRTPADTLIVLDGRYPVVYSAEESPLVCDWVCFDAEDEQEFMDSLDLMYNRPLNAVDTEFVSQLIRNVANEFYSLESRRLKMLDSLMRILLVKVGETTVHREAPVQTAEPHYGLLVELREKIYRNPQMKWNVDAMAAYVNMSRSYFQHLYRETFGVSCIADVISGKIEKAKEILSETGCTVSQVAAMCGYDNEEHFMRQFKKVVGITPTKYRKQA</sequence>
<dbReference type="SUPFAM" id="SSF46689">
    <property type="entry name" value="Homeodomain-like"/>
    <property type="match status" value="1"/>
</dbReference>
<evidence type="ECO:0000313" key="6">
    <source>
        <dbReference type="Proteomes" id="UP000183461"/>
    </source>
</evidence>
<dbReference type="PROSITE" id="PS00041">
    <property type="entry name" value="HTH_ARAC_FAMILY_1"/>
    <property type="match status" value="1"/>
</dbReference>
<dbReference type="PRINTS" id="PR00032">
    <property type="entry name" value="HTHARAC"/>
</dbReference>
<dbReference type="PROSITE" id="PS01124">
    <property type="entry name" value="HTH_ARAC_FAMILY_2"/>
    <property type="match status" value="1"/>
</dbReference>
<dbReference type="RefSeq" id="WP_072300760.1">
    <property type="nucleotide sequence ID" value="NZ_FPIP01000007.1"/>
</dbReference>
<evidence type="ECO:0000256" key="2">
    <source>
        <dbReference type="ARBA" id="ARBA00023125"/>
    </source>
</evidence>
<feature type="domain" description="HTH araC/xylS-type" evidence="4">
    <location>
        <begin position="159"/>
        <end position="257"/>
    </location>
</feature>
<evidence type="ECO:0000313" key="5">
    <source>
        <dbReference type="EMBL" id="SFW43333.1"/>
    </source>
</evidence>
<keyword evidence="3" id="KW-0804">Transcription</keyword>
<protein>
    <submittedName>
        <fullName evidence="5">AraC family transcriptional regulator, arabinose operon regulatory protein</fullName>
    </submittedName>
</protein>
<accession>A0A1K1P797</accession>
<dbReference type="EMBL" id="FPIP01000007">
    <property type="protein sequence ID" value="SFW43333.1"/>
    <property type="molecule type" value="Genomic_DNA"/>
</dbReference>
<proteinExistence type="predicted"/>
<dbReference type="GO" id="GO:0003700">
    <property type="term" value="F:DNA-binding transcription factor activity"/>
    <property type="evidence" value="ECO:0007669"/>
    <property type="project" value="InterPro"/>
</dbReference>
<evidence type="ECO:0000259" key="4">
    <source>
        <dbReference type="PROSITE" id="PS01124"/>
    </source>
</evidence>
<dbReference type="GO" id="GO:0043565">
    <property type="term" value="F:sequence-specific DNA binding"/>
    <property type="evidence" value="ECO:0007669"/>
    <property type="project" value="InterPro"/>
</dbReference>
<reference evidence="5 6" key="1">
    <citation type="submission" date="2016-11" db="EMBL/GenBank/DDBJ databases">
        <authorList>
            <person name="Jaros S."/>
            <person name="Januszkiewicz K."/>
            <person name="Wedrychowicz H."/>
        </authorList>
    </citation>
    <scope>NUCLEOTIDE SEQUENCE [LARGE SCALE GENOMIC DNA]</scope>
    <source>
        <strain evidence="5 6">YL228</strain>
    </source>
</reference>
<keyword evidence="2" id="KW-0238">DNA-binding</keyword>
<dbReference type="PANTHER" id="PTHR43280:SF28">
    <property type="entry name" value="HTH-TYPE TRANSCRIPTIONAL ACTIVATOR RHAS"/>
    <property type="match status" value="1"/>
</dbReference>
<name>A0A1K1P797_RUMFL</name>
<gene>
    <name evidence="5" type="ORF">SAMN02910280_2537</name>
</gene>
<evidence type="ECO:0000256" key="3">
    <source>
        <dbReference type="ARBA" id="ARBA00023163"/>
    </source>
</evidence>
<evidence type="ECO:0000256" key="1">
    <source>
        <dbReference type="ARBA" id="ARBA00023015"/>
    </source>
</evidence>
<dbReference type="Proteomes" id="UP000183461">
    <property type="component" value="Unassembled WGS sequence"/>
</dbReference>
<organism evidence="5 6">
    <name type="scientific">Ruminococcus flavefaciens</name>
    <dbReference type="NCBI Taxonomy" id="1265"/>
    <lineage>
        <taxon>Bacteria</taxon>
        <taxon>Bacillati</taxon>
        <taxon>Bacillota</taxon>
        <taxon>Clostridia</taxon>
        <taxon>Eubacteriales</taxon>
        <taxon>Oscillospiraceae</taxon>
        <taxon>Ruminococcus</taxon>
    </lineage>
</organism>
<dbReference type="AlphaFoldDB" id="A0A1K1P797"/>
<dbReference type="PANTHER" id="PTHR43280">
    <property type="entry name" value="ARAC-FAMILY TRANSCRIPTIONAL REGULATOR"/>
    <property type="match status" value="1"/>
</dbReference>
<dbReference type="InterPro" id="IPR018062">
    <property type="entry name" value="HTH_AraC-typ_CS"/>
</dbReference>
<dbReference type="InterPro" id="IPR020449">
    <property type="entry name" value="Tscrpt_reg_AraC-type_HTH"/>
</dbReference>
<dbReference type="InterPro" id="IPR009057">
    <property type="entry name" value="Homeodomain-like_sf"/>
</dbReference>